<dbReference type="GO" id="GO:0007018">
    <property type="term" value="P:microtubule-based movement"/>
    <property type="evidence" value="ECO:0007669"/>
    <property type="project" value="InterPro"/>
</dbReference>
<dbReference type="AlphaFoldDB" id="A0A0S4IP49"/>
<keyword evidence="1 4" id="KW-0547">Nucleotide-binding</keyword>
<dbReference type="GO" id="GO:0016887">
    <property type="term" value="F:ATP hydrolysis activity"/>
    <property type="evidence" value="ECO:0007669"/>
    <property type="project" value="TreeGrafter"/>
</dbReference>
<dbReference type="EMBL" id="CYKH01000409">
    <property type="protein sequence ID" value="CUF79700.1"/>
    <property type="molecule type" value="Genomic_DNA"/>
</dbReference>
<evidence type="ECO:0000256" key="1">
    <source>
        <dbReference type="ARBA" id="ARBA00022741"/>
    </source>
</evidence>
<dbReference type="GO" id="GO:0008017">
    <property type="term" value="F:microtubule binding"/>
    <property type="evidence" value="ECO:0007669"/>
    <property type="project" value="InterPro"/>
</dbReference>
<keyword evidence="4" id="KW-0493">Microtubule</keyword>
<dbReference type="GO" id="GO:0003777">
    <property type="term" value="F:microtubule motor activity"/>
    <property type="evidence" value="ECO:0007669"/>
    <property type="project" value="InterPro"/>
</dbReference>
<dbReference type="InterPro" id="IPR001752">
    <property type="entry name" value="Kinesin_motor_dom"/>
</dbReference>
<organism evidence="7 8">
    <name type="scientific">Bodo saltans</name>
    <name type="common">Flagellated protozoan</name>
    <dbReference type="NCBI Taxonomy" id="75058"/>
    <lineage>
        <taxon>Eukaryota</taxon>
        <taxon>Discoba</taxon>
        <taxon>Euglenozoa</taxon>
        <taxon>Kinetoplastea</taxon>
        <taxon>Metakinetoplastina</taxon>
        <taxon>Eubodonida</taxon>
        <taxon>Bodonidae</taxon>
        <taxon>Bodo</taxon>
    </lineage>
</organism>
<dbReference type="GO" id="GO:0005871">
    <property type="term" value="C:kinesin complex"/>
    <property type="evidence" value="ECO:0007669"/>
    <property type="project" value="TreeGrafter"/>
</dbReference>
<evidence type="ECO:0000313" key="8">
    <source>
        <dbReference type="Proteomes" id="UP000051952"/>
    </source>
</evidence>
<dbReference type="PANTHER" id="PTHR24115">
    <property type="entry name" value="KINESIN-RELATED"/>
    <property type="match status" value="1"/>
</dbReference>
<dbReference type="GO" id="GO:0005524">
    <property type="term" value="F:ATP binding"/>
    <property type="evidence" value="ECO:0007669"/>
    <property type="project" value="UniProtKB-KW"/>
</dbReference>
<feature type="domain" description="Kinesin motor" evidence="6">
    <location>
        <begin position="1"/>
        <end position="441"/>
    </location>
</feature>
<sequence length="806" mass="87044">HEQDSFVTIFDPDSTAKLLPPSLSSALQEGERRFAFRDVCGPSTSNDDVYRIAVRPLVEAAWEGYHSTCFAYGVTGCPFSMCYQPLGGNALPLLARQEPYTVMHHALDNELVALSNMEEEESASSFHAPRTRGGGSGSEVAQSRSQITATYVELYNEDIRDLLIDSSPCFSSDGSRRLGSAPTHTFGRGPQQQFQQTSLQQPASKIDIVEDSVAGTILRNASSIPVASMAALEVMLEQGNLRRTKASTNTNECSSRSHAVLQLTIRRRQVVVSNNEARRAVGQTDSTFVDMTSRLSLVDLAGSERAHATSDLTGGGGGGDKFNTDRNQSAIDRRREGATINKSLLALANCINALGQHPQTAAAAAASSGRSSSSASSSSASGAHGAAAPFIPYRDSKLTRLLRDSLGGNTRTVMIATISPSCLCYEETLATLKYATRAKAISRQVTANIVTVPAAITVPTIPSPTSARVPSFSIPPPLMSTETSLRERRLNDGVVGATMRPELFPASSLGELKFNEARSFEANNDDDNLSLLQEWESKVVQARTQLKIAERTADKLLFNSSSWPLTNHQPIRLPDTLHVVEQNRFIRQQELPPAPNLLDPRGPPPSMRFVDPYANPSASTAHVQHKSLVSSIPVPTLDVVECSTTTSERQSNSHTAQQKEEKLKQFHFLQKQLLDLVESKKTATKAAPMSSHYPEMKEPVSAPASRGEISQREMLRPVASRDPAAQLTPLSPNRTYTVGGSRNLPANGKPSTVFGGTKTAPTPTSLPSSSSSSIVDTIRAHWQKEKSSVAARTVDAFLGTLPVNHY</sequence>
<keyword evidence="4" id="KW-0505">Motor protein</keyword>
<dbReference type="SUPFAM" id="SSF52540">
    <property type="entry name" value="P-loop containing nucleoside triphosphate hydrolases"/>
    <property type="match status" value="1"/>
</dbReference>
<feature type="region of interest" description="Disordered" evidence="5">
    <location>
        <begin position="118"/>
        <end position="142"/>
    </location>
</feature>
<comment type="similarity">
    <text evidence="3 4">Belongs to the TRAFAC class myosin-kinesin ATPase superfamily. Kinesin family.</text>
</comment>
<dbReference type="InterPro" id="IPR019821">
    <property type="entry name" value="Kinesin_motor_CS"/>
</dbReference>
<keyword evidence="2 4" id="KW-0067">ATP-binding</keyword>
<evidence type="ECO:0000256" key="2">
    <source>
        <dbReference type="ARBA" id="ARBA00022840"/>
    </source>
</evidence>
<dbReference type="PROSITE" id="PS50067">
    <property type="entry name" value="KINESIN_MOTOR_2"/>
    <property type="match status" value="1"/>
</dbReference>
<evidence type="ECO:0000259" key="6">
    <source>
        <dbReference type="PROSITE" id="PS50067"/>
    </source>
</evidence>
<dbReference type="Gene3D" id="3.40.850.10">
    <property type="entry name" value="Kinesin motor domain"/>
    <property type="match status" value="1"/>
</dbReference>
<comment type="caution">
    <text evidence="3">Lacks conserved residue(s) required for the propagation of feature annotation.</text>
</comment>
<gene>
    <name evidence="7" type="ORF">BSAL_65810</name>
</gene>
<dbReference type="InterPro" id="IPR036961">
    <property type="entry name" value="Kinesin_motor_dom_sf"/>
</dbReference>
<evidence type="ECO:0000256" key="5">
    <source>
        <dbReference type="SAM" id="MobiDB-lite"/>
    </source>
</evidence>
<evidence type="ECO:0000256" key="3">
    <source>
        <dbReference type="PROSITE-ProRule" id="PRU00283"/>
    </source>
</evidence>
<name>A0A0S4IP49_BODSA</name>
<dbReference type="PANTHER" id="PTHR24115:SF1016">
    <property type="entry name" value="KINESIN FAMILY MEMBER 19A"/>
    <property type="match status" value="1"/>
</dbReference>
<protein>
    <recommendedName>
        <fullName evidence="4">Kinesin-like protein</fullName>
    </recommendedName>
</protein>
<feature type="compositionally biased region" description="Polar residues" evidence="5">
    <location>
        <begin position="728"/>
        <end position="740"/>
    </location>
</feature>
<feature type="compositionally biased region" description="Low complexity" evidence="5">
    <location>
        <begin position="759"/>
        <end position="772"/>
    </location>
</feature>
<dbReference type="OrthoDB" id="3176171at2759"/>
<feature type="non-terminal residue" evidence="7">
    <location>
        <position position="1"/>
    </location>
</feature>
<accession>A0A0S4IP49</accession>
<evidence type="ECO:0000256" key="4">
    <source>
        <dbReference type="RuleBase" id="RU000394"/>
    </source>
</evidence>
<proteinExistence type="inferred from homology"/>
<dbReference type="PROSITE" id="PS00411">
    <property type="entry name" value="KINESIN_MOTOR_1"/>
    <property type="match status" value="1"/>
</dbReference>
<dbReference type="SMART" id="SM00129">
    <property type="entry name" value="KISc"/>
    <property type="match status" value="1"/>
</dbReference>
<evidence type="ECO:0000313" key="7">
    <source>
        <dbReference type="EMBL" id="CUF79700.1"/>
    </source>
</evidence>
<feature type="region of interest" description="Disordered" evidence="5">
    <location>
        <begin position="307"/>
        <end position="326"/>
    </location>
</feature>
<dbReference type="Pfam" id="PF00225">
    <property type="entry name" value="Kinesin"/>
    <property type="match status" value="1"/>
</dbReference>
<dbReference type="VEuPathDB" id="TriTrypDB:BSAL_65810"/>
<keyword evidence="8" id="KW-1185">Reference proteome</keyword>
<dbReference type="GO" id="GO:0005874">
    <property type="term" value="C:microtubule"/>
    <property type="evidence" value="ECO:0007669"/>
    <property type="project" value="UniProtKB-KW"/>
</dbReference>
<dbReference type="PRINTS" id="PR00380">
    <property type="entry name" value="KINESINHEAVY"/>
</dbReference>
<feature type="region of interest" description="Disordered" evidence="5">
    <location>
        <begin position="365"/>
        <end position="384"/>
    </location>
</feature>
<dbReference type="InterPro" id="IPR027417">
    <property type="entry name" value="P-loop_NTPase"/>
</dbReference>
<reference evidence="8" key="1">
    <citation type="submission" date="2015-09" db="EMBL/GenBank/DDBJ databases">
        <authorList>
            <consortium name="Pathogen Informatics"/>
        </authorList>
    </citation>
    <scope>NUCLEOTIDE SEQUENCE [LARGE SCALE GENOMIC DNA]</scope>
    <source>
        <strain evidence="8">Lake Konstanz</strain>
    </source>
</reference>
<dbReference type="InterPro" id="IPR027640">
    <property type="entry name" value="Kinesin-like_fam"/>
</dbReference>
<dbReference type="Proteomes" id="UP000051952">
    <property type="component" value="Unassembled WGS sequence"/>
</dbReference>
<feature type="region of interest" description="Disordered" evidence="5">
    <location>
        <begin position="684"/>
        <end position="772"/>
    </location>
</feature>